<comment type="caution">
    <text evidence="3">The sequence shown here is derived from an EMBL/GenBank/DDBJ whole genome shotgun (WGS) entry which is preliminary data.</text>
</comment>
<sequence>MLDLPAQCCHCLGLLLIVWNLLLHLVLDLLLICCTLRLRSWGKSCSDLLSASILVASSSRPTPALALLASTEQSPGEMPDGVSSHTALPSQRPPRAASSDRGVLVREMRVSPASSSVKRPCSDYASGWE</sequence>
<gene>
    <name evidence="3" type="ORF">BV898_17288</name>
</gene>
<keyword evidence="2" id="KW-1133">Transmembrane helix</keyword>
<name>A0A9X6NHT4_HYPEX</name>
<feature type="region of interest" description="Disordered" evidence="1">
    <location>
        <begin position="68"/>
        <end position="129"/>
    </location>
</feature>
<keyword evidence="2" id="KW-0812">Transmembrane</keyword>
<dbReference type="Proteomes" id="UP000192578">
    <property type="component" value="Unassembled WGS sequence"/>
</dbReference>
<evidence type="ECO:0000313" key="3">
    <source>
        <dbReference type="EMBL" id="OWA52846.1"/>
    </source>
</evidence>
<dbReference type="AlphaFoldDB" id="A0A9X6NHT4"/>
<keyword evidence="4" id="KW-1185">Reference proteome</keyword>
<proteinExistence type="predicted"/>
<evidence type="ECO:0000256" key="1">
    <source>
        <dbReference type="SAM" id="MobiDB-lite"/>
    </source>
</evidence>
<protein>
    <submittedName>
        <fullName evidence="3">Uncharacterized protein</fullName>
    </submittedName>
</protein>
<keyword evidence="2" id="KW-0472">Membrane</keyword>
<reference evidence="4" key="1">
    <citation type="submission" date="2017-01" db="EMBL/GenBank/DDBJ databases">
        <title>Comparative genomics of anhydrobiosis in the tardigrade Hypsibius dujardini.</title>
        <authorList>
            <person name="Yoshida Y."/>
            <person name="Koutsovoulos G."/>
            <person name="Laetsch D."/>
            <person name="Stevens L."/>
            <person name="Kumar S."/>
            <person name="Horikawa D."/>
            <person name="Ishino K."/>
            <person name="Komine S."/>
            <person name="Tomita M."/>
            <person name="Blaxter M."/>
            <person name="Arakawa K."/>
        </authorList>
    </citation>
    <scope>NUCLEOTIDE SEQUENCE [LARGE SCALE GENOMIC DNA]</scope>
    <source>
        <strain evidence="4">Z151</strain>
    </source>
</reference>
<dbReference type="EMBL" id="MTYJ01000289">
    <property type="protein sequence ID" value="OWA52846.1"/>
    <property type="molecule type" value="Genomic_DNA"/>
</dbReference>
<feature type="transmembrane region" description="Helical" evidence="2">
    <location>
        <begin position="12"/>
        <end position="34"/>
    </location>
</feature>
<accession>A0A9X6NHT4</accession>
<organism evidence="3 4">
    <name type="scientific">Hypsibius exemplaris</name>
    <name type="common">Freshwater tardigrade</name>
    <dbReference type="NCBI Taxonomy" id="2072580"/>
    <lineage>
        <taxon>Eukaryota</taxon>
        <taxon>Metazoa</taxon>
        <taxon>Ecdysozoa</taxon>
        <taxon>Tardigrada</taxon>
        <taxon>Eutardigrada</taxon>
        <taxon>Parachela</taxon>
        <taxon>Hypsibioidea</taxon>
        <taxon>Hypsibiidae</taxon>
        <taxon>Hypsibius</taxon>
    </lineage>
</organism>
<evidence type="ECO:0000256" key="2">
    <source>
        <dbReference type="SAM" id="Phobius"/>
    </source>
</evidence>
<evidence type="ECO:0000313" key="4">
    <source>
        <dbReference type="Proteomes" id="UP000192578"/>
    </source>
</evidence>